<reference evidence="5" key="1">
    <citation type="journal article" date="2014" name="Int. J. Syst. Evol. Microbiol.">
        <title>Complete genome sequence of Corynebacterium casei LMG S-19264T (=DSM 44701T), isolated from a smear-ripened cheese.</title>
        <authorList>
            <consortium name="US DOE Joint Genome Institute (JGI-PGF)"/>
            <person name="Walter F."/>
            <person name="Albersmeier A."/>
            <person name="Kalinowski J."/>
            <person name="Ruckert C."/>
        </authorList>
    </citation>
    <scope>NUCLEOTIDE SEQUENCE</scope>
    <source>
        <strain evidence="5">CGMCC 1.15725</strain>
    </source>
</reference>
<gene>
    <name evidence="5" type="ORF">GCM10011611_63110</name>
</gene>
<sequence length="118" mass="13004">MYEHLSQSIAREVLRLALQIAPTLGQASPGGQAISGDAEATARSKDTSLRFYRQRLLALDRGLTGREIDVCTRALAGMTAEGIALELEIKKSSVVTYRKRAYERLGISSQHELFRLLA</sequence>
<dbReference type="InterPro" id="IPR000792">
    <property type="entry name" value="Tscrpt_reg_LuxR_C"/>
</dbReference>
<feature type="domain" description="HTH luxR-type" evidence="4">
    <location>
        <begin position="56"/>
        <end position="118"/>
    </location>
</feature>
<dbReference type="Gene3D" id="1.10.10.10">
    <property type="entry name" value="Winged helix-like DNA-binding domain superfamily/Winged helix DNA-binding domain"/>
    <property type="match status" value="1"/>
</dbReference>
<dbReference type="PANTHER" id="PTHR44688">
    <property type="entry name" value="DNA-BINDING TRANSCRIPTIONAL ACTIVATOR DEVR_DOSR"/>
    <property type="match status" value="1"/>
</dbReference>
<name>A0A8J3E6U2_9PROT</name>
<evidence type="ECO:0000259" key="4">
    <source>
        <dbReference type="PROSITE" id="PS50043"/>
    </source>
</evidence>
<dbReference type="EMBL" id="BMJQ01000027">
    <property type="protein sequence ID" value="GGF48073.1"/>
    <property type="molecule type" value="Genomic_DNA"/>
</dbReference>
<dbReference type="AlphaFoldDB" id="A0A8J3E6U2"/>
<keyword evidence="6" id="KW-1185">Reference proteome</keyword>
<dbReference type="GO" id="GO:0006355">
    <property type="term" value="P:regulation of DNA-templated transcription"/>
    <property type="evidence" value="ECO:0007669"/>
    <property type="project" value="InterPro"/>
</dbReference>
<dbReference type="PROSITE" id="PS50043">
    <property type="entry name" value="HTH_LUXR_2"/>
    <property type="match status" value="1"/>
</dbReference>
<evidence type="ECO:0000313" key="6">
    <source>
        <dbReference type="Proteomes" id="UP000646365"/>
    </source>
</evidence>
<reference evidence="5" key="2">
    <citation type="submission" date="2020-09" db="EMBL/GenBank/DDBJ databases">
        <authorList>
            <person name="Sun Q."/>
            <person name="Zhou Y."/>
        </authorList>
    </citation>
    <scope>NUCLEOTIDE SEQUENCE</scope>
    <source>
        <strain evidence="5">CGMCC 1.15725</strain>
    </source>
</reference>
<dbReference type="PROSITE" id="PS00622">
    <property type="entry name" value="HTH_LUXR_1"/>
    <property type="match status" value="1"/>
</dbReference>
<organism evidence="5 6">
    <name type="scientific">Aliidongia dinghuensis</name>
    <dbReference type="NCBI Taxonomy" id="1867774"/>
    <lineage>
        <taxon>Bacteria</taxon>
        <taxon>Pseudomonadati</taxon>
        <taxon>Pseudomonadota</taxon>
        <taxon>Alphaproteobacteria</taxon>
        <taxon>Rhodospirillales</taxon>
        <taxon>Dongiaceae</taxon>
        <taxon>Aliidongia</taxon>
    </lineage>
</organism>
<dbReference type="Proteomes" id="UP000646365">
    <property type="component" value="Unassembled WGS sequence"/>
</dbReference>
<evidence type="ECO:0000256" key="1">
    <source>
        <dbReference type="ARBA" id="ARBA00023015"/>
    </source>
</evidence>
<protein>
    <recommendedName>
        <fullName evidence="4">HTH luxR-type domain-containing protein</fullName>
    </recommendedName>
</protein>
<dbReference type="Pfam" id="PF00196">
    <property type="entry name" value="GerE"/>
    <property type="match status" value="1"/>
</dbReference>
<keyword evidence="2" id="KW-0238">DNA-binding</keyword>
<dbReference type="PANTHER" id="PTHR44688:SF16">
    <property type="entry name" value="DNA-BINDING TRANSCRIPTIONAL ACTIVATOR DEVR_DOSR"/>
    <property type="match status" value="1"/>
</dbReference>
<evidence type="ECO:0000256" key="2">
    <source>
        <dbReference type="ARBA" id="ARBA00023125"/>
    </source>
</evidence>
<keyword evidence="3" id="KW-0804">Transcription</keyword>
<accession>A0A8J3E6U2</accession>
<proteinExistence type="predicted"/>
<dbReference type="SMART" id="SM00421">
    <property type="entry name" value="HTH_LUXR"/>
    <property type="match status" value="1"/>
</dbReference>
<dbReference type="InterPro" id="IPR016032">
    <property type="entry name" value="Sig_transdc_resp-reg_C-effctor"/>
</dbReference>
<evidence type="ECO:0000313" key="5">
    <source>
        <dbReference type="EMBL" id="GGF48073.1"/>
    </source>
</evidence>
<comment type="caution">
    <text evidence="5">The sequence shown here is derived from an EMBL/GenBank/DDBJ whole genome shotgun (WGS) entry which is preliminary data.</text>
</comment>
<dbReference type="RefSeq" id="WP_189052190.1">
    <property type="nucleotide sequence ID" value="NZ_BMJQ01000027.1"/>
</dbReference>
<dbReference type="SUPFAM" id="SSF46894">
    <property type="entry name" value="C-terminal effector domain of the bipartite response regulators"/>
    <property type="match status" value="1"/>
</dbReference>
<keyword evidence="1" id="KW-0805">Transcription regulation</keyword>
<dbReference type="GO" id="GO:0003677">
    <property type="term" value="F:DNA binding"/>
    <property type="evidence" value="ECO:0007669"/>
    <property type="project" value="UniProtKB-KW"/>
</dbReference>
<evidence type="ECO:0000256" key="3">
    <source>
        <dbReference type="ARBA" id="ARBA00023163"/>
    </source>
</evidence>
<dbReference type="InterPro" id="IPR036388">
    <property type="entry name" value="WH-like_DNA-bd_sf"/>
</dbReference>